<evidence type="ECO:0000256" key="1">
    <source>
        <dbReference type="SAM" id="MobiDB-lite"/>
    </source>
</evidence>
<evidence type="ECO:0000259" key="2">
    <source>
        <dbReference type="Pfam" id="PF05419"/>
    </source>
</evidence>
<reference evidence="3" key="1">
    <citation type="submission" date="2014-05" db="EMBL/GenBank/DDBJ databases">
        <title>The transcriptome of the halophilic microalga Tetraselmis sp. GSL018 isolated from the Great Salt Lake, Utah.</title>
        <authorList>
            <person name="Jinkerson R.E."/>
            <person name="D'Adamo S."/>
            <person name="Posewitz M.C."/>
        </authorList>
    </citation>
    <scope>NUCLEOTIDE SEQUENCE</scope>
    <source>
        <strain evidence="3">GSL018</strain>
    </source>
</reference>
<dbReference type="CDD" id="cd16383">
    <property type="entry name" value="GUN4"/>
    <property type="match status" value="1"/>
</dbReference>
<proteinExistence type="predicted"/>
<dbReference type="InterPro" id="IPR008629">
    <property type="entry name" value="GUN4-like"/>
</dbReference>
<feature type="region of interest" description="Disordered" evidence="1">
    <location>
        <begin position="229"/>
        <end position="249"/>
    </location>
</feature>
<name>A0A061RGV0_9CHLO</name>
<dbReference type="InterPro" id="IPR037215">
    <property type="entry name" value="GUN4-like_sf"/>
</dbReference>
<dbReference type="EMBL" id="GBEZ01013903">
    <property type="protein sequence ID" value="JAC72127.1"/>
    <property type="molecule type" value="Transcribed_RNA"/>
</dbReference>
<dbReference type="GO" id="GO:0009507">
    <property type="term" value="C:chloroplast"/>
    <property type="evidence" value="ECO:0007669"/>
    <property type="project" value="TreeGrafter"/>
</dbReference>
<dbReference type="Gene3D" id="1.25.40.620">
    <property type="match status" value="1"/>
</dbReference>
<sequence length="249" mass="27613">MASKTICNAPACGQVSRKLASVQSTRSLKISHPSFTLRRSVHRFGQTVVRAGLDSIPGFSSGLKGGPQITRGGNVIKPEDVVLESEAGVDYEPLRDALAAGEFQEADDITRALLIELAGEGARERGWVYFTEVKSISVKDMKTMDDLWRAYSGGKFGFSVQKSIWQQCSKRWPKFFKRINWVQGEQNFYRKWPGEFIYSMDAEKGHLPLTNALRGTELIQAIFKHPAFAEPEKPPRPGAAKGGFDSTSL</sequence>
<dbReference type="GO" id="GO:0046906">
    <property type="term" value="F:tetrapyrrole binding"/>
    <property type="evidence" value="ECO:0007669"/>
    <property type="project" value="TreeGrafter"/>
</dbReference>
<dbReference type="AlphaFoldDB" id="A0A061RGV0"/>
<dbReference type="GO" id="GO:0010019">
    <property type="term" value="P:chloroplast-nucleus signaling pathway"/>
    <property type="evidence" value="ECO:0007669"/>
    <property type="project" value="TreeGrafter"/>
</dbReference>
<dbReference type="Pfam" id="PF05419">
    <property type="entry name" value="GUN4"/>
    <property type="match status" value="1"/>
</dbReference>
<gene>
    <name evidence="3" type="ORF">TSPGSL018_420</name>
</gene>
<dbReference type="PANTHER" id="PTHR34800">
    <property type="entry name" value="TETRAPYRROLE-BINDING PROTEIN, CHLOROPLASTIC"/>
    <property type="match status" value="1"/>
</dbReference>
<dbReference type="PANTHER" id="PTHR34800:SF1">
    <property type="entry name" value="TETRAPYRROLE-BINDING PROTEIN, CHLOROPLASTIC"/>
    <property type="match status" value="1"/>
</dbReference>
<dbReference type="SUPFAM" id="SSF140869">
    <property type="entry name" value="GUN4-like"/>
    <property type="match status" value="1"/>
</dbReference>
<accession>A0A061RGV0</accession>
<dbReference type="Gene3D" id="1.10.10.1770">
    <property type="entry name" value="Gun4-like"/>
    <property type="match status" value="1"/>
</dbReference>
<organism evidence="3">
    <name type="scientific">Tetraselmis sp. GSL018</name>
    <dbReference type="NCBI Taxonomy" id="582737"/>
    <lineage>
        <taxon>Eukaryota</taxon>
        <taxon>Viridiplantae</taxon>
        <taxon>Chlorophyta</taxon>
        <taxon>core chlorophytes</taxon>
        <taxon>Chlorodendrophyceae</taxon>
        <taxon>Chlorodendrales</taxon>
        <taxon>Chlorodendraceae</taxon>
        <taxon>Tetraselmis</taxon>
    </lineage>
</organism>
<evidence type="ECO:0000313" key="3">
    <source>
        <dbReference type="EMBL" id="JAC72127.1"/>
    </source>
</evidence>
<protein>
    <submittedName>
        <fullName evidence="3">Gun4-like protein</fullName>
    </submittedName>
</protein>
<feature type="domain" description="GUN4-like" evidence="2">
    <location>
        <begin position="85"/>
        <end position="226"/>
    </location>
</feature>